<gene>
    <name evidence="1" type="ORF">CORC01_09205</name>
</gene>
<organism evidence="1 2">
    <name type="scientific">Colletotrichum orchidophilum</name>
    <dbReference type="NCBI Taxonomy" id="1209926"/>
    <lineage>
        <taxon>Eukaryota</taxon>
        <taxon>Fungi</taxon>
        <taxon>Dikarya</taxon>
        <taxon>Ascomycota</taxon>
        <taxon>Pezizomycotina</taxon>
        <taxon>Sordariomycetes</taxon>
        <taxon>Hypocreomycetidae</taxon>
        <taxon>Glomerellales</taxon>
        <taxon>Glomerellaceae</taxon>
        <taxon>Colletotrichum</taxon>
    </lineage>
</organism>
<protein>
    <submittedName>
        <fullName evidence="1">Uncharacterized protein</fullName>
    </submittedName>
</protein>
<dbReference type="RefSeq" id="XP_022472634.1">
    <property type="nucleotide sequence ID" value="XM_022620834.1"/>
</dbReference>
<dbReference type="AlphaFoldDB" id="A0A1G4B2D8"/>
<dbReference type="Proteomes" id="UP000176998">
    <property type="component" value="Unassembled WGS sequence"/>
</dbReference>
<name>A0A1G4B2D8_9PEZI</name>
<evidence type="ECO:0000313" key="1">
    <source>
        <dbReference type="EMBL" id="OHE95472.1"/>
    </source>
</evidence>
<accession>A0A1G4B2D8</accession>
<dbReference type="EMBL" id="MJBS01000082">
    <property type="protein sequence ID" value="OHE95472.1"/>
    <property type="molecule type" value="Genomic_DNA"/>
</dbReference>
<proteinExistence type="predicted"/>
<reference evidence="1 2" key="1">
    <citation type="submission" date="2016-09" db="EMBL/GenBank/DDBJ databases">
        <authorList>
            <person name="Capua I."/>
            <person name="De Benedictis P."/>
            <person name="Joannis T."/>
            <person name="Lombin L.H."/>
            <person name="Cattoli G."/>
        </authorList>
    </citation>
    <scope>NUCLEOTIDE SEQUENCE [LARGE SCALE GENOMIC DNA]</scope>
    <source>
        <strain evidence="1 2">IMI 309357</strain>
    </source>
</reference>
<sequence length="185" mass="19659">MVAIKNFLAAAGIFALAAAAAVTTTTVLAAAATTTPAGQAKPATLPTPEMIARRREWCKENNAAKRRAGPSYRSPDNFKGAIEYCVRFYLEEYRKHPNTSGWLETPDAKGKGKDMGKKPAAAAEKLVERRGPAIEPVASDAGFDQWTTILGHGNFAAQSDLPAKLNPENLSIGTRAIPGPLLAVE</sequence>
<keyword evidence="2" id="KW-1185">Reference proteome</keyword>
<dbReference type="OrthoDB" id="4850492at2759"/>
<comment type="caution">
    <text evidence="1">The sequence shown here is derived from an EMBL/GenBank/DDBJ whole genome shotgun (WGS) entry which is preliminary data.</text>
</comment>
<evidence type="ECO:0000313" key="2">
    <source>
        <dbReference type="Proteomes" id="UP000176998"/>
    </source>
</evidence>
<dbReference type="GeneID" id="34562344"/>